<protein>
    <submittedName>
        <fullName evidence="2">Uncharacterized protein</fullName>
    </submittedName>
</protein>
<organism evidence="2 3">
    <name type="scientific">Saponaria officinalis</name>
    <name type="common">Common soapwort</name>
    <name type="synonym">Lychnis saponaria</name>
    <dbReference type="NCBI Taxonomy" id="3572"/>
    <lineage>
        <taxon>Eukaryota</taxon>
        <taxon>Viridiplantae</taxon>
        <taxon>Streptophyta</taxon>
        <taxon>Embryophyta</taxon>
        <taxon>Tracheophyta</taxon>
        <taxon>Spermatophyta</taxon>
        <taxon>Magnoliopsida</taxon>
        <taxon>eudicotyledons</taxon>
        <taxon>Gunneridae</taxon>
        <taxon>Pentapetalae</taxon>
        <taxon>Caryophyllales</taxon>
        <taxon>Caryophyllaceae</taxon>
        <taxon>Caryophylleae</taxon>
        <taxon>Saponaria</taxon>
    </lineage>
</organism>
<evidence type="ECO:0000313" key="2">
    <source>
        <dbReference type="EMBL" id="KAK9725401.1"/>
    </source>
</evidence>
<evidence type="ECO:0000313" key="3">
    <source>
        <dbReference type="Proteomes" id="UP001443914"/>
    </source>
</evidence>
<gene>
    <name evidence="2" type="ORF">RND81_05G141000</name>
</gene>
<evidence type="ECO:0000256" key="1">
    <source>
        <dbReference type="SAM" id="MobiDB-lite"/>
    </source>
</evidence>
<dbReference type="Proteomes" id="UP001443914">
    <property type="component" value="Unassembled WGS sequence"/>
</dbReference>
<accession>A0AAW1KSL7</accession>
<dbReference type="EMBL" id="JBDFQZ010000005">
    <property type="protein sequence ID" value="KAK9725401.1"/>
    <property type="molecule type" value="Genomic_DNA"/>
</dbReference>
<sequence length="126" mass="14529">MFTATVALFRSPPSRRAATPKPRHAPRTVTTPRTPCRPLVFVHRHAHRHRARTPRRAPPLKLPITNEVFQSPRRHSTVQSFFSFMVLLQHQLIQSLIFFQGKRAPFSCVIVFSPPLLNTVDSLIFR</sequence>
<reference evidence="2" key="1">
    <citation type="submission" date="2024-03" db="EMBL/GenBank/DDBJ databases">
        <title>WGS assembly of Saponaria officinalis var. Norfolk2.</title>
        <authorList>
            <person name="Jenkins J."/>
            <person name="Shu S."/>
            <person name="Grimwood J."/>
            <person name="Barry K."/>
            <person name="Goodstein D."/>
            <person name="Schmutz J."/>
            <person name="Leebens-Mack J."/>
            <person name="Osbourn A."/>
        </authorList>
    </citation>
    <scope>NUCLEOTIDE SEQUENCE [LARGE SCALE GENOMIC DNA]</scope>
    <source>
        <strain evidence="2">JIC</strain>
    </source>
</reference>
<keyword evidence="3" id="KW-1185">Reference proteome</keyword>
<name>A0AAW1KSL7_SAPOF</name>
<dbReference type="AlphaFoldDB" id="A0AAW1KSL7"/>
<feature type="region of interest" description="Disordered" evidence="1">
    <location>
        <begin position="12"/>
        <end position="33"/>
    </location>
</feature>
<comment type="caution">
    <text evidence="2">The sequence shown here is derived from an EMBL/GenBank/DDBJ whole genome shotgun (WGS) entry which is preliminary data.</text>
</comment>
<proteinExistence type="predicted"/>